<evidence type="ECO:0000256" key="1">
    <source>
        <dbReference type="SAM" id="MobiDB-lite"/>
    </source>
</evidence>
<feature type="compositionally biased region" description="Basic and acidic residues" evidence="1">
    <location>
        <begin position="67"/>
        <end position="81"/>
    </location>
</feature>
<name>A0A2V4NQM8_9ACTN</name>
<proteinExistence type="predicted"/>
<dbReference type="EMBL" id="PYBW01000052">
    <property type="protein sequence ID" value="PYC78245.1"/>
    <property type="molecule type" value="Genomic_DNA"/>
</dbReference>
<keyword evidence="3" id="KW-1185">Reference proteome</keyword>
<dbReference type="AlphaFoldDB" id="A0A2V4NQM8"/>
<comment type="caution">
    <text evidence="2">The sequence shown here is derived from an EMBL/GenBank/DDBJ whole genome shotgun (WGS) entry which is preliminary data.</text>
</comment>
<feature type="region of interest" description="Disordered" evidence="1">
    <location>
        <begin position="47"/>
        <end position="81"/>
    </location>
</feature>
<dbReference type="Proteomes" id="UP000248039">
    <property type="component" value="Unassembled WGS sequence"/>
</dbReference>
<dbReference type="Gene3D" id="3.30.470.20">
    <property type="entry name" value="ATP-grasp fold, B domain"/>
    <property type="match status" value="1"/>
</dbReference>
<gene>
    <name evidence="2" type="ORF">C7C46_16555</name>
</gene>
<accession>A0A2V4NQM8</accession>
<protein>
    <submittedName>
        <fullName evidence="2">Uncharacterized protein</fullName>
    </submittedName>
</protein>
<reference evidence="2 3" key="1">
    <citation type="submission" date="2018-03" db="EMBL/GenBank/DDBJ databases">
        <title>Bioinformatic expansion and discovery of thiopeptide antibiotics.</title>
        <authorList>
            <person name="Schwalen C.J."/>
            <person name="Hudson G.A."/>
            <person name="Mitchell D.A."/>
        </authorList>
    </citation>
    <scope>NUCLEOTIDE SEQUENCE [LARGE SCALE GENOMIC DNA]</scope>
    <source>
        <strain evidence="2 3">ATCC 21389</strain>
    </source>
</reference>
<evidence type="ECO:0000313" key="2">
    <source>
        <dbReference type="EMBL" id="PYC78245.1"/>
    </source>
</evidence>
<evidence type="ECO:0000313" key="3">
    <source>
        <dbReference type="Proteomes" id="UP000248039"/>
    </source>
</evidence>
<dbReference type="OrthoDB" id="24041at2"/>
<organism evidence="2 3">
    <name type="scientific">Streptomyces tateyamensis</name>
    <dbReference type="NCBI Taxonomy" id="565073"/>
    <lineage>
        <taxon>Bacteria</taxon>
        <taxon>Bacillati</taxon>
        <taxon>Actinomycetota</taxon>
        <taxon>Actinomycetes</taxon>
        <taxon>Kitasatosporales</taxon>
        <taxon>Streptomycetaceae</taxon>
        <taxon>Streptomyces</taxon>
    </lineage>
</organism>
<sequence>MTAVEVGEHPEIAAYVAQALTALGVENGPGHSELILTADGPVLIGTGARMHGASTSTGAARWSRSGRRTEAGPRRPPQGER</sequence>